<protein>
    <recommendedName>
        <fullName evidence="3">Aminotransferase-like plant mobile domain-containing protein</fullName>
    </recommendedName>
</protein>
<proteinExistence type="predicted"/>
<comment type="caution">
    <text evidence="1">The sequence shown here is derived from an EMBL/GenBank/DDBJ whole genome shotgun (WGS) entry which is preliminary data.</text>
</comment>
<evidence type="ECO:0000313" key="1">
    <source>
        <dbReference type="EMBL" id="RYR62954.1"/>
    </source>
</evidence>
<organism evidence="1 2">
    <name type="scientific">Arachis hypogaea</name>
    <name type="common">Peanut</name>
    <dbReference type="NCBI Taxonomy" id="3818"/>
    <lineage>
        <taxon>Eukaryota</taxon>
        <taxon>Viridiplantae</taxon>
        <taxon>Streptophyta</taxon>
        <taxon>Embryophyta</taxon>
        <taxon>Tracheophyta</taxon>
        <taxon>Spermatophyta</taxon>
        <taxon>Magnoliopsida</taxon>
        <taxon>eudicotyledons</taxon>
        <taxon>Gunneridae</taxon>
        <taxon>Pentapetalae</taxon>
        <taxon>rosids</taxon>
        <taxon>fabids</taxon>
        <taxon>Fabales</taxon>
        <taxon>Fabaceae</taxon>
        <taxon>Papilionoideae</taxon>
        <taxon>50 kb inversion clade</taxon>
        <taxon>dalbergioids sensu lato</taxon>
        <taxon>Dalbergieae</taxon>
        <taxon>Pterocarpus clade</taxon>
        <taxon>Arachis</taxon>
    </lineage>
</organism>
<keyword evidence="2" id="KW-1185">Reference proteome</keyword>
<dbReference type="EMBL" id="SDMP01000004">
    <property type="protein sequence ID" value="RYR62954.1"/>
    <property type="molecule type" value="Genomic_DNA"/>
</dbReference>
<gene>
    <name evidence="1" type="ORF">Ahy_A04g020715</name>
</gene>
<dbReference type="Proteomes" id="UP000289738">
    <property type="component" value="Chromosome A04"/>
</dbReference>
<accession>A0A445DIE8</accession>
<reference evidence="1 2" key="1">
    <citation type="submission" date="2019-01" db="EMBL/GenBank/DDBJ databases">
        <title>Sequencing of cultivated peanut Arachis hypogaea provides insights into genome evolution and oil improvement.</title>
        <authorList>
            <person name="Chen X."/>
        </authorList>
    </citation>
    <scope>NUCLEOTIDE SEQUENCE [LARGE SCALE GENOMIC DNA]</scope>
    <source>
        <strain evidence="2">cv. Fuhuasheng</strain>
        <tissue evidence="1">Leaves</tissue>
    </source>
</reference>
<sequence length="138" mass="16122">MEEQNRLYRLNDVAHVAGSINKEFWVDEPLVSTFIERWCPKTHIFHMPFKERTITSPTDYVPKPLQGCHKLCPFEVIIFSSSKDFNSSNYSLGVPRIMFLNRCKGVVNYGHLMVFINRCRGVTDYVEMINCGRQPQFI</sequence>
<evidence type="ECO:0008006" key="3">
    <source>
        <dbReference type="Google" id="ProtNLM"/>
    </source>
</evidence>
<dbReference type="AlphaFoldDB" id="A0A445DIE8"/>
<name>A0A445DIE8_ARAHY</name>
<evidence type="ECO:0000313" key="2">
    <source>
        <dbReference type="Proteomes" id="UP000289738"/>
    </source>
</evidence>